<dbReference type="EMBL" id="GBHO01031101">
    <property type="protein sequence ID" value="JAG12503.1"/>
    <property type="molecule type" value="Transcribed_RNA"/>
</dbReference>
<dbReference type="FunFam" id="2.40.70.10:FF:000008">
    <property type="entry name" value="Cathepsin D"/>
    <property type="match status" value="1"/>
</dbReference>
<dbReference type="EMBL" id="GBHO01044591">
    <property type="protein sequence ID" value="JAF99012.1"/>
    <property type="molecule type" value="Transcribed_RNA"/>
</dbReference>
<evidence type="ECO:0000259" key="3">
    <source>
        <dbReference type="PROSITE" id="PS51767"/>
    </source>
</evidence>
<dbReference type="Pfam" id="PF00026">
    <property type="entry name" value="Asp"/>
    <property type="match status" value="1"/>
</dbReference>
<feature type="disulfide bond" evidence="2">
    <location>
        <begin position="135"/>
        <end position="142"/>
    </location>
</feature>
<dbReference type="GO" id="GO:0006508">
    <property type="term" value="P:proteolysis"/>
    <property type="evidence" value="ECO:0007669"/>
    <property type="project" value="UniProtKB-KW"/>
</dbReference>
<dbReference type="PANTHER" id="PTHR47966:SF51">
    <property type="entry name" value="BETA-SITE APP-CLEAVING ENZYME, ISOFORM A-RELATED"/>
    <property type="match status" value="1"/>
</dbReference>
<keyword evidence="4" id="KW-0378">Hydrolase</keyword>
<feature type="non-terminal residue" evidence="4">
    <location>
        <position position="1"/>
    </location>
</feature>
<dbReference type="PRINTS" id="PR00792">
    <property type="entry name" value="PEPSIN"/>
</dbReference>
<accession>A0A0A9VXU9</accession>
<dbReference type="Gene3D" id="2.60.40.1960">
    <property type="match status" value="1"/>
</dbReference>
<dbReference type="InterPro" id="IPR001461">
    <property type="entry name" value="Aspartic_peptidase_A1"/>
</dbReference>
<evidence type="ECO:0000313" key="5">
    <source>
        <dbReference type="EMBL" id="JAG12503.1"/>
    </source>
</evidence>
<dbReference type="FunFam" id="2.40.70.10:FF:000044">
    <property type="entry name" value="Lysosomal aspartic protease"/>
    <property type="match status" value="1"/>
</dbReference>
<dbReference type="PROSITE" id="PS51767">
    <property type="entry name" value="PEPTIDASE_A1"/>
    <property type="match status" value="1"/>
</dbReference>
<dbReference type="Gene3D" id="2.40.70.10">
    <property type="entry name" value="Acid Proteases"/>
    <property type="match status" value="2"/>
</dbReference>
<dbReference type="PANTHER" id="PTHR47966">
    <property type="entry name" value="BETA-SITE APP-CLEAVING ENZYME, ISOFORM A-RELATED"/>
    <property type="match status" value="1"/>
</dbReference>
<dbReference type="SUPFAM" id="SSF50630">
    <property type="entry name" value="Acid proteases"/>
    <property type="match status" value="1"/>
</dbReference>
<dbReference type="AlphaFoldDB" id="A0A0A9VXU9"/>
<evidence type="ECO:0000256" key="2">
    <source>
        <dbReference type="PIRSR" id="PIRSR601461-2"/>
    </source>
</evidence>
<keyword evidence="4" id="KW-0645">Protease</keyword>
<feature type="domain" description="Peptidase A1" evidence="3">
    <location>
        <begin position="104"/>
        <end position="424"/>
    </location>
</feature>
<feature type="disulfide bond" evidence="2">
    <location>
        <begin position="347"/>
        <end position="385"/>
    </location>
</feature>
<dbReference type="InterPro" id="IPR033121">
    <property type="entry name" value="PEPTIDASE_A1"/>
</dbReference>
<evidence type="ECO:0000313" key="4">
    <source>
        <dbReference type="EMBL" id="JAF99012.1"/>
    </source>
</evidence>
<gene>
    <name evidence="5" type="ORF">CM83_64228</name>
    <name evidence="4" type="ORF">CM83_64231</name>
</gene>
<comment type="similarity">
    <text evidence="1">Belongs to the peptidase A1 family.</text>
</comment>
<sequence length="428" mass="48494">GYLSRTSRRRCCPQLVSELYGCRVAEIVSKFIMPNFQLFRFIIFLPIIGHAASNLIHSVELTKMDSALVTMLKQNIHPREIEAMVRADNGTVPVPLMRYIDSDFFGEVLFGHPGQTMRMSFDTSWYDTWVPTITCSAVSIACATRRKYDPNLSPFSNRTQIPFDIPFGSEALSGRVFYDLVHINQVNITKQGFGAVSEIPFVFVYSKFDGIFGLNFGENDVIPQVIFNLQKQGKIQRKVFSFYFNRNPASKKGGTLVFGGVEPRHYKGNFTFVNVIPDKDYTVWKFQVNNISVTTPERKTNTVCKSGCTAIAATGSNPISGPWMEIDDLNQAIKARQWFLGRYQVDCNTVHILPQVTFSIGSRNFTLTGKDYVQEIQVSHLFTLCLSSFKANTDRTDTNWYIGGAFMSRYYTTFDMDLSRIGFADAKL</sequence>
<keyword evidence="2" id="KW-1015">Disulfide bond</keyword>
<name>A0A0A9VXU9_LYGHE</name>
<proteinExistence type="inferred from homology"/>
<dbReference type="GO" id="GO:0005764">
    <property type="term" value="C:lysosome"/>
    <property type="evidence" value="ECO:0007669"/>
    <property type="project" value="TreeGrafter"/>
</dbReference>
<evidence type="ECO:0000256" key="1">
    <source>
        <dbReference type="ARBA" id="ARBA00007447"/>
    </source>
</evidence>
<protein>
    <submittedName>
        <fullName evidence="4">Lysosomal aspartic protease</fullName>
    </submittedName>
</protein>
<reference evidence="4" key="1">
    <citation type="journal article" date="2014" name="PLoS ONE">
        <title>Transcriptome-Based Identification of ABC Transporters in the Western Tarnished Plant Bug Lygus hesperus.</title>
        <authorList>
            <person name="Hull J.J."/>
            <person name="Chaney K."/>
            <person name="Geib S.M."/>
            <person name="Fabrick J.A."/>
            <person name="Brent C.S."/>
            <person name="Walsh D."/>
            <person name="Lavine L.C."/>
        </authorList>
    </citation>
    <scope>NUCLEOTIDE SEQUENCE</scope>
</reference>
<dbReference type="GO" id="GO:0004190">
    <property type="term" value="F:aspartic-type endopeptidase activity"/>
    <property type="evidence" value="ECO:0007669"/>
    <property type="project" value="InterPro"/>
</dbReference>
<dbReference type="InterPro" id="IPR021109">
    <property type="entry name" value="Peptidase_aspartic_dom_sf"/>
</dbReference>
<organism evidence="4">
    <name type="scientific">Lygus hesperus</name>
    <name type="common">Western plant bug</name>
    <dbReference type="NCBI Taxonomy" id="30085"/>
    <lineage>
        <taxon>Eukaryota</taxon>
        <taxon>Metazoa</taxon>
        <taxon>Ecdysozoa</taxon>
        <taxon>Arthropoda</taxon>
        <taxon>Hexapoda</taxon>
        <taxon>Insecta</taxon>
        <taxon>Pterygota</taxon>
        <taxon>Neoptera</taxon>
        <taxon>Paraneoptera</taxon>
        <taxon>Hemiptera</taxon>
        <taxon>Heteroptera</taxon>
        <taxon>Panheteroptera</taxon>
        <taxon>Cimicomorpha</taxon>
        <taxon>Miridae</taxon>
        <taxon>Mirini</taxon>
        <taxon>Lygus</taxon>
    </lineage>
</organism>
<reference evidence="4" key="2">
    <citation type="submission" date="2014-07" db="EMBL/GenBank/DDBJ databases">
        <authorList>
            <person name="Hull J."/>
        </authorList>
    </citation>
    <scope>NUCLEOTIDE SEQUENCE</scope>
</reference>